<comment type="caution">
    <text evidence="1">The sequence shown here is derived from an EMBL/GenBank/DDBJ whole genome shotgun (WGS) entry which is preliminary data.</text>
</comment>
<evidence type="ECO:0000313" key="1">
    <source>
        <dbReference type="EMBL" id="KAK7254875.1"/>
    </source>
</evidence>
<dbReference type="Proteomes" id="UP001363151">
    <property type="component" value="Unassembled WGS sequence"/>
</dbReference>
<evidence type="ECO:0000313" key="2">
    <source>
        <dbReference type="Proteomes" id="UP001363151"/>
    </source>
</evidence>
<reference evidence="1 2" key="1">
    <citation type="submission" date="2024-03" db="EMBL/GenBank/DDBJ databases">
        <title>Aureococcus anophagefferens CCMP1851 and Kratosvirus quantuckense: Draft genome of a second virus-susceptible host strain in the model system.</title>
        <authorList>
            <person name="Chase E."/>
            <person name="Truchon A.R."/>
            <person name="Schepens W."/>
            <person name="Wilhelm S.W."/>
        </authorList>
    </citation>
    <scope>NUCLEOTIDE SEQUENCE [LARGE SCALE GENOMIC DNA]</scope>
    <source>
        <strain evidence="1 2">CCMP1851</strain>
    </source>
</reference>
<sequence length="397" mass="42404">MNFEGEIETQVSDQIAAGRELRSDSGKFAPKTLFTRWTAKGGDPFKATATYNVAAATAEVDVEYEIRVEVQRELQLACAQLITTADASRDFTVDGRKLKLAPSHDFASGVSSVTSNLALSPATTVEAKLNSNLGNSDAPTGTLSIDHTIDSIYSIKHSFALDSGSARVEFRRQARRRREALRRGEPGPFRRDKLIVALAMLGTASAGKYDNTWSVDIKDAAVKNIEGVNLEGEVETQVSDQLGGRDGGDPLAVTATYNVQSQGAEIDVEYEKSGTTIEANFDTAGDNLLTNVEASRDVTVKGRTVNVAPAYNFVSKVASLTSNLAPVPTVPAPRRTSTPAPSSTAADAELTVAANPGKSIEIEWDDAGSKGLWTTNVQMPWGKPVGASVSFKRKFSL</sequence>
<keyword evidence="2" id="KW-1185">Reference proteome</keyword>
<organism evidence="1 2">
    <name type="scientific">Aureococcus anophagefferens</name>
    <name type="common">Harmful bloom alga</name>
    <dbReference type="NCBI Taxonomy" id="44056"/>
    <lineage>
        <taxon>Eukaryota</taxon>
        <taxon>Sar</taxon>
        <taxon>Stramenopiles</taxon>
        <taxon>Ochrophyta</taxon>
        <taxon>Pelagophyceae</taxon>
        <taxon>Pelagomonadales</taxon>
        <taxon>Pelagomonadaceae</taxon>
        <taxon>Aureococcus</taxon>
    </lineage>
</organism>
<gene>
    <name evidence="1" type="ORF">SO694_00135074</name>
</gene>
<proteinExistence type="predicted"/>
<protein>
    <submittedName>
        <fullName evidence="1">Uncharacterized protein</fullName>
    </submittedName>
</protein>
<accession>A0ABR1GG53</accession>
<dbReference type="EMBL" id="JBBJCI010000014">
    <property type="protein sequence ID" value="KAK7254875.1"/>
    <property type="molecule type" value="Genomic_DNA"/>
</dbReference>
<name>A0ABR1GG53_AURAN</name>